<dbReference type="EMBL" id="BAAAMU010000011">
    <property type="protein sequence ID" value="GAA1623432.1"/>
    <property type="molecule type" value="Genomic_DNA"/>
</dbReference>
<sequence>MGMEGHRIITTAGELAELANVVDATTPVVLSAAEIEPGADLDREKSKVLVAGLTVLPANADGAVAARGEPVVFVADVLPEGVTRRVAGVRVLQMRERWTLQPGQLGPHAVPADAAVRRAEAFDRPDDDMTYYLLEVQASMDALRAELEDALRARHQPIGPAARRRVERSIDAVAAARLEIADAVRYGNVCDLAQLAVVDDDLPCDPHRSGDVWVYLPDPGGEGLGSEELGCHRHATVAVRTIAGSRLGSPETSR</sequence>
<evidence type="ECO:0000313" key="2">
    <source>
        <dbReference type="Proteomes" id="UP001500064"/>
    </source>
</evidence>
<keyword evidence="2" id="KW-1185">Reference proteome</keyword>
<evidence type="ECO:0000313" key="1">
    <source>
        <dbReference type="EMBL" id="GAA1623432.1"/>
    </source>
</evidence>
<protein>
    <submittedName>
        <fullName evidence="1">Uncharacterized protein</fullName>
    </submittedName>
</protein>
<dbReference type="RefSeq" id="WP_346103389.1">
    <property type="nucleotide sequence ID" value="NZ_BAAAMU010000011.1"/>
</dbReference>
<accession>A0ABP4QWW3</accession>
<proteinExistence type="predicted"/>
<reference evidence="2" key="1">
    <citation type="journal article" date="2019" name="Int. J. Syst. Evol. Microbiol.">
        <title>The Global Catalogue of Microorganisms (GCM) 10K type strain sequencing project: providing services to taxonomists for standard genome sequencing and annotation.</title>
        <authorList>
            <consortium name="The Broad Institute Genomics Platform"/>
            <consortium name="The Broad Institute Genome Sequencing Center for Infectious Disease"/>
            <person name="Wu L."/>
            <person name="Ma J."/>
        </authorList>
    </citation>
    <scope>NUCLEOTIDE SEQUENCE [LARGE SCALE GENOMIC DNA]</scope>
    <source>
        <strain evidence="2">JCM 13929</strain>
    </source>
</reference>
<name>A0ABP4QWW3_9ACTN</name>
<comment type="caution">
    <text evidence="1">The sequence shown here is derived from an EMBL/GenBank/DDBJ whole genome shotgun (WGS) entry which is preliminary data.</text>
</comment>
<dbReference type="Proteomes" id="UP001500064">
    <property type="component" value="Unassembled WGS sequence"/>
</dbReference>
<organism evidence="1 2">
    <name type="scientific">Nonomuraea maheshkhaliensis</name>
    <dbReference type="NCBI Taxonomy" id="419590"/>
    <lineage>
        <taxon>Bacteria</taxon>
        <taxon>Bacillati</taxon>
        <taxon>Actinomycetota</taxon>
        <taxon>Actinomycetes</taxon>
        <taxon>Streptosporangiales</taxon>
        <taxon>Streptosporangiaceae</taxon>
        <taxon>Nonomuraea</taxon>
    </lineage>
</organism>
<gene>
    <name evidence="1" type="ORF">GCM10009733_020080</name>
</gene>